<dbReference type="InterPro" id="IPR051340">
    <property type="entry name" value="Haloalkane_dehalogenase"/>
</dbReference>
<proteinExistence type="predicted"/>
<dbReference type="PANTHER" id="PTHR42977">
    <property type="entry name" value="HYDROLASE-RELATED"/>
    <property type="match status" value="1"/>
</dbReference>
<gene>
    <name evidence="2" type="ORF">BKA15_006340</name>
</gene>
<dbReference type="SUPFAM" id="SSF53474">
    <property type="entry name" value="alpha/beta-Hydrolases"/>
    <property type="match status" value="1"/>
</dbReference>
<dbReference type="PANTHER" id="PTHR42977:SF1">
    <property type="entry name" value="BLR6576 PROTEIN"/>
    <property type="match status" value="1"/>
</dbReference>
<dbReference type="GO" id="GO:0004301">
    <property type="term" value="F:epoxide hydrolase activity"/>
    <property type="evidence" value="ECO:0007669"/>
    <property type="project" value="TreeGrafter"/>
</dbReference>
<dbReference type="PRINTS" id="PR00412">
    <property type="entry name" value="EPOXHYDRLASE"/>
</dbReference>
<evidence type="ECO:0000313" key="2">
    <source>
        <dbReference type="EMBL" id="NYE75011.1"/>
    </source>
</evidence>
<organism evidence="2 3">
    <name type="scientific">Microlunatus parietis</name>
    <dbReference type="NCBI Taxonomy" id="682979"/>
    <lineage>
        <taxon>Bacteria</taxon>
        <taxon>Bacillati</taxon>
        <taxon>Actinomycetota</taxon>
        <taxon>Actinomycetes</taxon>
        <taxon>Propionibacteriales</taxon>
        <taxon>Propionibacteriaceae</taxon>
        <taxon>Microlunatus</taxon>
    </lineage>
</organism>
<keyword evidence="3" id="KW-1185">Reference proteome</keyword>
<comment type="caution">
    <text evidence="2">The sequence shown here is derived from an EMBL/GenBank/DDBJ whole genome shotgun (WGS) entry which is preliminary data.</text>
</comment>
<dbReference type="InterPro" id="IPR000073">
    <property type="entry name" value="AB_hydrolase_1"/>
</dbReference>
<protein>
    <submittedName>
        <fullName evidence="2">Pimeloyl-ACP methyl ester carboxylesterase</fullName>
    </submittedName>
</protein>
<dbReference type="RefSeq" id="WP_179757587.1">
    <property type="nucleotide sequence ID" value="NZ_JACCBU010000001.1"/>
</dbReference>
<dbReference type="InterPro" id="IPR000639">
    <property type="entry name" value="Epox_hydrolase-like"/>
</dbReference>
<name>A0A7Y9IDL6_9ACTN</name>
<dbReference type="InterPro" id="IPR029058">
    <property type="entry name" value="AB_hydrolase_fold"/>
</dbReference>
<dbReference type="Proteomes" id="UP000569914">
    <property type="component" value="Unassembled WGS sequence"/>
</dbReference>
<feature type="domain" description="AB hydrolase-1" evidence="1">
    <location>
        <begin position="41"/>
        <end position="286"/>
    </location>
</feature>
<dbReference type="EMBL" id="JACCBU010000001">
    <property type="protein sequence ID" value="NYE75011.1"/>
    <property type="molecule type" value="Genomic_DNA"/>
</dbReference>
<accession>A0A7Y9IDL6</accession>
<dbReference type="AlphaFoldDB" id="A0A7Y9IDL6"/>
<dbReference type="Pfam" id="PF00561">
    <property type="entry name" value="Abhydrolase_1"/>
    <property type="match status" value="1"/>
</dbReference>
<reference evidence="2 3" key="1">
    <citation type="submission" date="2020-07" db="EMBL/GenBank/DDBJ databases">
        <title>Sequencing the genomes of 1000 actinobacteria strains.</title>
        <authorList>
            <person name="Klenk H.-P."/>
        </authorList>
    </citation>
    <scope>NUCLEOTIDE SEQUENCE [LARGE SCALE GENOMIC DNA]</scope>
    <source>
        <strain evidence="2 3">DSM 22083</strain>
    </source>
</reference>
<dbReference type="Gene3D" id="3.40.50.1820">
    <property type="entry name" value="alpha/beta hydrolase"/>
    <property type="match status" value="1"/>
</dbReference>
<evidence type="ECO:0000313" key="3">
    <source>
        <dbReference type="Proteomes" id="UP000569914"/>
    </source>
</evidence>
<evidence type="ECO:0000259" key="1">
    <source>
        <dbReference type="Pfam" id="PF00561"/>
    </source>
</evidence>
<sequence>MTDLTANTPLAGPEGTQVRHRRTEVAGIEIFYRECGPADAPVLLLPHGYPASSYAFRRLMPALSDRWRTVAPDLPGFGYSATPDPESFSYTFDGYSDFLRRFTEVAGLTRYALYLHDYGSQFGFRLAMAAPDRVSALIISNGDIYEDQHGPKYAPLKEFWNNPTDEGRRKLGQAVSPEGFRDEYVGEVDDRLAERIPPDLWTLAWAQLGTPQRRENLTSLLADQRHTVPWFARQQAYLRDHRPPTLIVWGHQDGYMPAGAAQAYHRDHPAAELHLIEGGHWLLETNFDEVLPIIRDFSPGR</sequence>
<dbReference type="PRINTS" id="PR00111">
    <property type="entry name" value="ABHYDROLASE"/>
</dbReference>